<name>A0A8D0B6H3_SALMN</name>
<reference evidence="1" key="1">
    <citation type="submission" date="2025-08" db="UniProtKB">
        <authorList>
            <consortium name="Ensembl"/>
        </authorList>
    </citation>
    <scope>IDENTIFICATION</scope>
</reference>
<sequence>MLGQEEELFKEILRGFKLNLMNLQDVETGTIPCMKFKELNFSSTKQWIWLKMRNVYFKLLNDASIYYYF</sequence>
<accession>A0A8D0B6H3</accession>
<dbReference type="AlphaFoldDB" id="A0A8D0B6H3"/>
<keyword evidence="2" id="KW-1185">Reference proteome</keyword>
<protein>
    <submittedName>
        <fullName evidence="1">Uncharacterized protein</fullName>
    </submittedName>
</protein>
<dbReference type="Ensembl" id="ENSSMRT00000001231.1">
    <property type="protein sequence ID" value="ENSSMRP00000001027.1"/>
    <property type="gene ID" value="ENSSMRG00000000874.1"/>
</dbReference>
<dbReference type="Proteomes" id="UP000694421">
    <property type="component" value="Unplaced"/>
</dbReference>
<proteinExistence type="predicted"/>
<reference evidence="1" key="2">
    <citation type="submission" date="2025-09" db="UniProtKB">
        <authorList>
            <consortium name="Ensembl"/>
        </authorList>
    </citation>
    <scope>IDENTIFICATION</scope>
</reference>
<evidence type="ECO:0000313" key="2">
    <source>
        <dbReference type="Proteomes" id="UP000694421"/>
    </source>
</evidence>
<organism evidence="1 2">
    <name type="scientific">Salvator merianae</name>
    <name type="common">Argentine black and white tegu</name>
    <name type="synonym">Tupinambis merianae</name>
    <dbReference type="NCBI Taxonomy" id="96440"/>
    <lineage>
        <taxon>Eukaryota</taxon>
        <taxon>Metazoa</taxon>
        <taxon>Chordata</taxon>
        <taxon>Craniata</taxon>
        <taxon>Vertebrata</taxon>
        <taxon>Euteleostomi</taxon>
        <taxon>Lepidosauria</taxon>
        <taxon>Squamata</taxon>
        <taxon>Bifurcata</taxon>
        <taxon>Unidentata</taxon>
        <taxon>Episquamata</taxon>
        <taxon>Laterata</taxon>
        <taxon>Teiioidea</taxon>
        <taxon>Teiidae</taxon>
        <taxon>Salvator</taxon>
    </lineage>
</organism>
<evidence type="ECO:0000313" key="1">
    <source>
        <dbReference type="Ensembl" id="ENSSMRP00000001027.1"/>
    </source>
</evidence>